<dbReference type="Gene3D" id="2.60.120.260">
    <property type="entry name" value="Galactose-binding domain-like"/>
    <property type="match status" value="1"/>
</dbReference>
<evidence type="ECO:0000313" key="4">
    <source>
        <dbReference type="EMBL" id="EHB92460.1"/>
    </source>
</evidence>
<dbReference type="InterPro" id="IPR008979">
    <property type="entry name" value="Galactose-bd-like_sf"/>
</dbReference>
<keyword evidence="5" id="KW-1185">Reference proteome</keyword>
<dbReference type="STRING" id="742725.HMPREF9450_01083"/>
<evidence type="ECO:0000256" key="1">
    <source>
        <dbReference type="ARBA" id="ARBA00022729"/>
    </source>
</evidence>
<dbReference type="SUPFAM" id="SSF49785">
    <property type="entry name" value="Galactose-binding domain-like"/>
    <property type="match status" value="1"/>
</dbReference>
<feature type="signal peptide" evidence="3">
    <location>
        <begin position="1"/>
        <end position="22"/>
    </location>
</feature>
<accession>G5H823</accession>
<dbReference type="AlphaFoldDB" id="G5H823"/>
<dbReference type="NCBIfam" id="NF045579">
    <property type="entry name" value="rhamnoside_JR"/>
    <property type="match status" value="1"/>
</dbReference>
<protein>
    <submittedName>
        <fullName evidence="4">Uncharacterized protein</fullName>
    </submittedName>
</protein>
<feature type="chain" id="PRO_5003477958" evidence="3">
    <location>
        <begin position="23"/>
        <end position="1124"/>
    </location>
</feature>
<dbReference type="Pfam" id="PF17132">
    <property type="entry name" value="Glyco_hydro_106"/>
    <property type="match status" value="1"/>
</dbReference>
<dbReference type="eggNOG" id="COG3250">
    <property type="taxonomic scope" value="Bacteria"/>
</dbReference>
<dbReference type="PANTHER" id="PTHR43817:SF1">
    <property type="entry name" value="HYDROLASE, FAMILY 43, PUTATIVE (AFU_ORTHOLOGUE AFUA_3G01660)-RELATED"/>
    <property type="match status" value="1"/>
</dbReference>
<dbReference type="GO" id="GO:0004553">
    <property type="term" value="F:hydrolase activity, hydrolyzing O-glycosyl compounds"/>
    <property type="evidence" value="ECO:0007669"/>
    <property type="project" value="InterPro"/>
</dbReference>
<evidence type="ECO:0000256" key="3">
    <source>
        <dbReference type="SAM" id="SignalP"/>
    </source>
</evidence>
<proteinExistence type="predicted"/>
<reference evidence="4 5" key="1">
    <citation type="submission" date="2011-08" db="EMBL/GenBank/DDBJ databases">
        <title>The Genome Sequence of Alistipes indistinctus YIT 12060.</title>
        <authorList>
            <consortium name="The Broad Institute Genome Sequencing Platform"/>
            <person name="Earl A."/>
            <person name="Ward D."/>
            <person name="Feldgarden M."/>
            <person name="Gevers D."/>
            <person name="Morotomi M."/>
            <person name="Young S.K."/>
            <person name="Zeng Q."/>
            <person name="Gargeya S."/>
            <person name="Fitzgerald M."/>
            <person name="Haas B."/>
            <person name="Abouelleil A."/>
            <person name="Alvarado L."/>
            <person name="Arachchi H.M."/>
            <person name="Berlin A."/>
            <person name="Brown A."/>
            <person name="Chapman S.B."/>
            <person name="Chen Z."/>
            <person name="Dunbar C."/>
            <person name="Freedman E."/>
            <person name="Gearin G."/>
            <person name="Gellesch M."/>
            <person name="Goldberg J."/>
            <person name="Griggs A."/>
            <person name="Gujja S."/>
            <person name="Heiman D."/>
            <person name="Howarth C."/>
            <person name="Larson L."/>
            <person name="Lui A."/>
            <person name="MacDonald P.J.P."/>
            <person name="Montmayeur A."/>
            <person name="Murphy C."/>
            <person name="Neiman D."/>
            <person name="Pearson M."/>
            <person name="Priest M."/>
            <person name="Roberts A."/>
            <person name="Saif S."/>
            <person name="Shea T."/>
            <person name="Shenoy N."/>
            <person name="Sisk P."/>
            <person name="Stolte C."/>
            <person name="Sykes S."/>
            <person name="Wortman J."/>
            <person name="Nusbaum C."/>
            <person name="Birren B."/>
        </authorList>
    </citation>
    <scope>NUCLEOTIDE SEQUENCE [LARGE SCALE GENOMIC DNA]</scope>
    <source>
        <strain evidence="4 5">YIT 12060</strain>
    </source>
</reference>
<comment type="caution">
    <text evidence="4">The sequence shown here is derived from an EMBL/GenBank/DDBJ whole genome shotgun (WGS) entry which is preliminary data.</text>
</comment>
<evidence type="ECO:0000313" key="5">
    <source>
        <dbReference type="Proteomes" id="UP000006008"/>
    </source>
</evidence>
<dbReference type="GO" id="GO:0005975">
    <property type="term" value="P:carbohydrate metabolic process"/>
    <property type="evidence" value="ECO:0007669"/>
    <property type="project" value="InterPro"/>
</dbReference>
<dbReference type="Proteomes" id="UP000006008">
    <property type="component" value="Unassembled WGS sequence"/>
</dbReference>
<dbReference type="PATRIC" id="fig|742725.3.peg.1143"/>
<keyword evidence="1 3" id="KW-0732">Signal</keyword>
<gene>
    <name evidence="4" type="ORF">HMPREF9450_01083</name>
</gene>
<dbReference type="EMBL" id="ADLD01000010">
    <property type="protein sequence ID" value="EHB92460.1"/>
    <property type="molecule type" value="Genomic_DNA"/>
</dbReference>
<keyword evidence="2" id="KW-0378">Hydrolase</keyword>
<organism evidence="4 5">
    <name type="scientific">Alistipes indistinctus YIT 12060</name>
    <dbReference type="NCBI Taxonomy" id="742725"/>
    <lineage>
        <taxon>Bacteria</taxon>
        <taxon>Pseudomonadati</taxon>
        <taxon>Bacteroidota</taxon>
        <taxon>Bacteroidia</taxon>
        <taxon>Bacteroidales</taxon>
        <taxon>Rikenellaceae</taxon>
        <taxon>Alistipes</taxon>
    </lineage>
</organism>
<name>G5H823_9BACT</name>
<sequence length="1124" mass="125218">MQPVKKIGLLCVMLSWAVCSPAAPSSPSLRNGFTDPPQAGKAQTWWHWTSLFVTKEGIQADLEAMKQIGYSGAHIFATSSSPCPPGDYPEILSPEWLDLVQYAGKEASRLGLTLGVHNCPGWSLSGGPWIRPEESMQMIVSSESHASGGKRQKIVLPQPETRHGYYRDIAVLAFPDVNRHDTPQLKADFKEDSLSNITDGDYTSFIRLPIAKEGSSAVVTLSYDTPYSPQFIELSFGEVHLFVKGTIEASADGKHFREVGNFDYRIRTDMRLPKCIPLNDGARNARFFRVTFNYRPYRYWMKPANVQLNEIRLLASPMVNDVDTRNSTMEDSYSYKPFDPAYTSPGIDPVRVIDLTADLAPDGTLDCTLPQGKWTILRIGHTTTGKTNGPSHYTGLECDKLNRRGLDAHWPGMMARIEAQLKPTGALKYAIIDSYEAGGQNWTEGFDEEFLKRRGYDLKPYLPAVIGFVVGTPQQSARFLFDFQRTISELFAENYYDYFTELCHRNGLLSITESYFGPFDYLRCARNADIPTGEFWVGSGTSISRMPGSAAHFHGKARVGAESFTAGPVEGRWQQDPAQLKIYGDRAWIHGVTQLVMHSYVHQPYLNVRPGWTLAQHGSHLSRANTWWPYGNGWVDYINRSQFLLQQGTPVADLLVLSGESAPNNYPTDLQLLTAGYNYDFCCVDDLRELVQVKNGRITAPSGATYAVLSLGPDRYLTLPTLNKIYQLLQDGAAVAGLPPLGSPSLSDNDTEYAEMVRKIWGDSDTGLIQSVGKGRIIRSNDPVTILTTLNIQPDTELPEKVYGIHRCVGDTDIYFLYNDSTRTIHFNGKFRVSEDKSPEYWNAQDGTTIPAAVWRKETAGTVVTMTLQPYESLFVVFVPNKKVAPHVLDMTIAAPADEEAPTVSARVGNDRVRLFFREPATATLNLTNGKIQTETVRDVPAPVDLSDNWQVNFPADLGAPDSIRLNTLASLSESPEEGVRYFSGTATYSRTFLLPKGWNKPQRRVVLDLGTVRNLAEVKINGHKAGLLWASPFQLEISDFLQPGTNRIEIAVTNMWVNRLIGDARNTATIPETDGWPDWVLADKPNSGQGTYTFSPWKGWNKEEPLQPSGLIGPVLLRCIEIR</sequence>
<dbReference type="HOGENOM" id="CLU_003772_2_1_10"/>
<dbReference type="PANTHER" id="PTHR43817">
    <property type="entry name" value="GLYCOSYL HYDROLASE"/>
    <property type="match status" value="1"/>
</dbReference>
<evidence type="ECO:0000256" key="2">
    <source>
        <dbReference type="ARBA" id="ARBA00022801"/>
    </source>
</evidence>